<dbReference type="InterPro" id="IPR002201">
    <property type="entry name" value="Glyco_trans_9"/>
</dbReference>
<dbReference type="Proteomes" id="UP001056649">
    <property type="component" value="Chromosome"/>
</dbReference>
<proteinExistence type="predicted"/>
<organism evidence="3 4">
    <name type="scientific">Candidatus Endoriftia persephonae</name>
    <dbReference type="NCBI Taxonomy" id="393765"/>
    <lineage>
        <taxon>Bacteria</taxon>
        <taxon>Pseudomonadati</taxon>
        <taxon>Pseudomonadota</taxon>
        <taxon>Gammaproteobacteria</taxon>
        <taxon>Chromatiales</taxon>
        <taxon>Sedimenticolaceae</taxon>
        <taxon>Candidatus Endoriftia</taxon>
    </lineage>
</organism>
<dbReference type="CDD" id="cd03789">
    <property type="entry name" value="GT9_LPS_heptosyltransferase"/>
    <property type="match status" value="1"/>
</dbReference>
<dbReference type="GO" id="GO:0009244">
    <property type="term" value="P:lipopolysaccharide core region biosynthetic process"/>
    <property type="evidence" value="ECO:0007669"/>
    <property type="project" value="TreeGrafter"/>
</dbReference>
<dbReference type="EMBL" id="CP090569">
    <property type="protein sequence ID" value="USF87965.1"/>
    <property type="molecule type" value="Genomic_DNA"/>
</dbReference>
<dbReference type="RefSeq" id="WP_006475634.1">
    <property type="nucleotide sequence ID" value="NZ_CP090569.1"/>
</dbReference>
<dbReference type="AlphaFoldDB" id="A0A9J6ZYX4"/>
<gene>
    <name evidence="3" type="ORF">L0Y14_01580</name>
</gene>
<dbReference type="KEGG" id="eps:L0Y14_01580"/>
<sequence>MAELPAFKPLQRPLTKPPKRVLLIATRQIGDVLLATPLLRSMCRAWPETVIDVLVYKNKGQMLQGNPDLNQVIEIEEHPDFAQYRVLWRRIFRRYELAVSTLAGDRPNVYAFLAAPRRVSLIPDLLPKSRWKRWINQGWTLLDNVQTHTVEQNLMLARVLGIAPLHQLVPPVAASDPFGELGGFLGRHAFVLLHPFPMWRYKRWTEAGWQALLTHLAGRGLKLLITGGPDPEERSFCERLAATLPESALAIPARFGFGELAALMRHASLFVGPDTALTHLAAACGTPTLALFGPSNPVKWGPWPSGYADTQPPFKMYSETAQRVANVSLLQPHYAEACVPCREEGCERHKGSASLCLDQLSAQRVIVAVDALLVGELILD</sequence>
<evidence type="ECO:0000256" key="1">
    <source>
        <dbReference type="ARBA" id="ARBA00022676"/>
    </source>
</evidence>
<evidence type="ECO:0000313" key="4">
    <source>
        <dbReference type="Proteomes" id="UP001056649"/>
    </source>
</evidence>
<accession>A0A9J6ZYX4</accession>
<evidence type="ECO:0000313" key="3">
    <source>
        <dbReference type="EMBL" id="USF87965.1"/>
    </source>
</evidence>
<dbReference type="PANTHER" id="PTHR30160:SF1">
    <property type="entry name" value="LIPOPOLYSACCHARIDE 1,2-N-ACETYLGLUCOSAMINETRANSFERASE-RELATED"/>
    <property type="match status" value="1"/>
</dbReference>
<dbReference type="Pfam" id="PF01075">
    <property type="entry name" value="Glyco_transf_9"/>
    <property type="match status" value="1"/>
</dbReference>
<keyword evidence="4" id="KW-1185">Reference proteome</keyword>
<dbReference type="SUPFAM" id="SSF53756">
    <property type="entry name" value="UDP-Glycosyltransferase/glycogen phosphorylase"/>
    <property type="match status" value="1"/>
</dbReference>
<dbReference type="PANTHER" id="PTHR30160">
    <property type="entry name" value="TETRAACYLDISACCHARIDE 4'-KINASE-RELATED"/>
    <property type="match status" value="1"/>
</dbReference>
<evidence type="ECO:0000256" key="2">
    <source>
        <dbReference type="ARBA" id="ARBA00022679"/>
    </source>
</evidence>
<protein>
    <submittedName>
        <fullName evidence="3">Glycosyltransferase family 9 protein</fullName>
    </submittedName>
</protein>
<keyword evidence="2" id="KW-0808">Transferase</keyword>
<dbReference type="InterPro" id="IPR051199">
    <property type="entry name" value="LPS_LOS_Heptosyltrfase"/>
</dbReference>
<keyword evidence="1" id="KW-0328">Glycosyltransferase</keyword>
<dbReference type="GO" id="GO:0005829">
    <property type="term" value="C:cytosol"/>
    <property type="evidence" value="ECO:0007669"/>
    <property type="project" value="TreeGrafter"/>
</dbReference>
<name>A0A9J6ZYX4_9GAMM</name>
<dbReference type="Gene3D" id="3.40.50.2000">
    <property type="entry name" value="Glycogen Phosphorylase B"/>
    <property type="match status" value="2"/>
</dbReference>
<reference evidence="3" key="1">
    <citation type="journal article" date="2022" name="Mol. Ecol. Resour.">
        <title>The complete and closed genome of the facultative generalist Candidatus Endoriftia persephone from deep-sea hydrothermal vents.</title>
        <authorList>
            <person name="de Oliveira A.L."/>
            <person name="Srivastava A."/>
            <person name="Espada-Hinojosa S."/>
            <person name="Bright M."/>
        </authorList>
    </citation>
    <scope>NUCLEOTIDE SEQUENCE</scope>
    <source>
        <strain evidence="3">Tica-EPR-9o50.N</strain>
    </source>
</reference>
<dbReference type="GO" id="GO:0008713">
    <property type="term" value="F:ADP-heptose-lipopolysaccharide heptosyltransferase activity"/>
    <property type="evidence" value="ECO:0007669"/>
    <property type="project" value="TreeGrafter"/>
</dbReference>